<name>A0ABM7ICL5_9MYCO</name>
<dbReference type="InterPro" id="IPR036291">
    <property type="entry name" value="NAD(P)-bd_dom_sf"/>
</dbReference>
<dbReference type="Proteomes" id="UP000465609">
    <property type="component" value="Chromosome"/>
</dbReference>
<dbReference type="Pfam" id="PF08240">
    <property type="entry name" value="ADH_N"/>
    <property type="match status" value="1"/>
</dbReference>
<dbReference type="PANTHER" id="PTHR11695:SF294">
    <property type="entry name" value="RETICULON-4-INTERACTING PROTEIN 1, MITOCHONDRIAL"/>
    <property type="match status" value="1"/>
</dbReference>
<dbReference type="CDD" id="cd05289">
    <property type="entry name" value="MDR_like_2"/>
    <property type="match status" value="1"/>
</dbReference>
<dbReference type="EMBL" id="AP022577">
    <property type="protein sequence ID" value="BBX84444.1"/>
    <property type="molecule type" value="Genomic_DNA"/>
</dbReference>
<dbReference type="InterPro" id="IPR050700">
    <property type="entry name" value="YIM1/Zinc_Alcohol_DH_Fams"/>
</dbReference>
<sequence length="319" mass="33340">MTTMAVPATMTAMRAHHRGGPEVLVVEQAPVPTPAPGEVLVAVHAAAITFDELTWDETWERDGVDRTPVIPSHEASGVVAAVADGVTDFAVGDEVYGLIPFDRDGAAADYVAVPASDLASRPRSVPHTVSAALPLAGLTGWQALVDHARVQPGEQVLVHGGAGGVGAFVVQLAVALGADVTTTVRSDEARDRAAGFGATRIIDTRVEPFDGPDAVYDVVIDTIGGSTLERSFEVIRPGGRLVTLSAPPSQSRAEAFQIEAMFFIVVPDRQQLARLAELVDAGELHVVIAGTYPLADGPAAFESGRGLHRPGKTVITVRD</sequence>
<gene>
    <name evidence="2" type="ORF">MAUB_23170</name>
</gene>
<protein>
    <submittedName>
        <fullName evidence="2">NADPH:quinone reductase</fullName>
    </submittedName>
</protein>
<organism evidence="2 3">
    <name type="scientific">Mycolicibacterium aubagnense</name>
    <dbReference type="NCBI Taxonomy" id="319707"/>
    <lineage>
        <taxon>Bacteria</taxon>
        <taxon>Bacillati</taxon>
        <taxon>Actinomycetota</taxon>
        <taxon>Actinomycetes</taxon>
        <taxon>Mycobacteriales</taxon>
        <taxon>Mycobacteriaceae</taxon>
        <taxon>Mycolicibacterium</taxon>
    </lineage>
</organism>
<dbReference type="InterPro" id="IPR020843">
    <property type="entry name" value="ER"/>
</dbReference>
<keyword evidence="3" id="KW-1185">Reference proteome</keyword>
<dbReference type="InterPro" id="IPR013154">
    <property type="entry name" value="ADH-like_N"/>
</dbReference>
<evidence type="ECO:0000313" key="3">
    <source>
        <dbReference type="Proteomes" id="UP000465609"/>
    </source>
</evidence>
<reference evidence="2 3" key="1">
    <citation type="journal article" date="2019" name="Emerg. Microbes Infect.">
        <title>Comprehensive subspecies identification of 175 nontuberculous mycobacteria species based on 7547 genomic profiles.</title>
        <authorList>
            <person name="Matsumoto Y."/>
            <person name="Kinjo T."/>
            <person name="Motooka D."/>
            <person name="Nabeya D."/>
            <person name="Jung N."/>
            <person name="Uechi K."/>
            <person name="Horii T."/>
            <person name="Iida T."/>
            <person name="Fujita J."/>
            <person name="Nakamura S."/>
        </authorList>
    </citation>
    <scope>NUCLEOTIDE SEQUENCE [LARGE SCALE GENOMIC DNA]</scope>
    <source>
        <strain evidence="2 3">JCM 15296</strain>
    </source>
</reference>
<accession>A0ABM7ICL5</accession>
<dbReference type="Pfam" id="PF13602">
    <property type="entry name" value="ADH_zinc_N_2"/>
    <property type="match status" value="1"/>
</dbReference>
<dbReference type="SUPFAM" id="SSF50129">
    <property type="entry name" value="GroES-like"/>
    <property type="match status" value="1"/>
</dbReference>
<dbReference type="SUPFAM" id="SSF51735">
    <property type="entry name" value="NAD(P)-binding Rossmann-fold domains"/>
    <property type="match status" value="1"/>
</dbReference>
<dbReference type="Gene3D" id="3.90.180.10">
    <property type="entry name" value="Medium-chain alcohol dehydrogenases, catalytic domain"/>
    <property type="match status" value="1"/>
</dbReference>
<feature type="domain" description="Enoyl reductase (ER)" evidence="1">
    <location>
        <begin position="19"/>
        <end position="315"/>
    </location>
</feature>
<dbReference type="SMART" id="SM00829">
    <property type="entry name" value="PKS_ER"/>
    <property type="match status" value="1"/>
</dbReference>
<dbReference type="Gene3D" id="3.40.50.720">
    <property type="entry name" value="NAD(P)-binding Rossmann-like Domain"/>
    <property type="match status" value="1"/>
</dbReference>
<evidence type="ECO:0000259" key="1">
    <source>
        <dbReference type="SMART" id="SM00829"/>
    </source>
</evidence>
<proteinExistence type="predicted"/>
<evidence type="ECO:0000313" key="2">
    <source>
        <dbReference type="EMBL" id="BBX84444.1"/>
    </source>
</evidence>
<dbReference type="PANTHER" id="PTHR11695">
    <property type="entry name" value="ALCOHOL DEHYDROGENASE RELATED"/>
    <property type="match status" value="1"/>
</dbReference>
<dbReference type="InterPro" id="IPR011032">
    <property type="entry name" value="GroES-like_sf"/>
</dbReference>